<dbReference type="GO" id="GO:0004185">
    <property type="term" value="F:serine-type carboxypeptidase activity"/>
    <property type="evidence" value="ECO:0007669"/>
    <property type="project" value="UniProtKB-EC"/>
</dbReference>
<dbReference type="Gene3D" id="1.10.287.410">
    <property type="match status" value="1"/>
</dbReference>
<dbReference type="PANTHER" id="PTHR11802:SF113">
    <property type="entry name" value="SERINE CARBOXYPEPTIDASE CTSA-4.1"/>
    <property type="match status" value="1"/>
</dbReference>
<keyword evidence="7" id="KW-0732">Signal</keyword>
<dbReference type="EC" id="3.4.16.5" evidence="2"/>
<sequence>MRSFVFFLGLISVAAALPGLPTHDATDVPLRNRSSRRPDRQWSHVIRGSHVKALGNYDGHLDNYSLRASTVQLSRLHVDNVRQFSGYLDDDFTDKHLFYWFFESRNDPKKDPVILWMNGGPGCSSTGNIFSNLGPSRFTDDGKLIRNEYSWNSNASIIFLDQPVNTGFSYSRSVVDTSAAAARDVYAMMTLFFEQFPQYAKQDFHIAGASYAGHYIPSLAAEILSHTTRNINLKSVMIGNGFTDPYVQVASYEPMACGKGGYKALLNETECQDMHYSLPRCQRAIKACYGGNRSSCIDSLVKCEATLVEVLTTKGFDVYDVRSKRSEWRNKWGKSHDYVGNWLNQENVMQALGVEVDKWIGCSYPVQTSFFKSGDSYLPSQRYIPDILRHIPVLIYAGDADYICNWLGNLAWMKALSWPGRAAFNAAQTTEVRGPSGKVYGSIMKAKGFAFLKVFKAGHDVSQDQPEGALDLVNRWRVHANVFVFPRDSMAIESVVWNSQALEQLARIRNADDLIYYNIENDVYDNGWGEWLMTEA</sequence>
<name>A0A5C6GPX0_METRR</name>
<comment type="similarity">
    <text evidence="1">Belongs to the peptidase S10 family.</text>
</comment>
<feature type="signal peptide" evidence="7">
    <location>
        <begin position="1"/>
        <end position="16"/>
    </location>
</feature>
<dbReference type="PRINTS" id="PR00724">
    <property type="entry name" value="CRBOXYPTASEC"/>
</dbReference>
<dbReference type="AlphaFoldDB" id="A0A5C6GPX0"/>
<keyword evidence="5" id="KW-0378">Hydrolase</keyword>
<evidence type="ECO:0000256" key="1">
    <source>
        <dbReference type="ARBA" id="ARBA00009431"/>
    </source>
</evidence>
<gene>
    <name evidence="8" type="ORF">ED733_008671</name>
</gene>
<dbReference type="InterPro" id="IPR029058">
    <property type="entry name" value="AB_hydrolase_fold"/>
</dbReference>
<dbReference type="Pfam" id="PF00450">
    <property type="entry name" value="Peptidase_S10"/>
    <property type="match status" value="1"/>
</dbReference>
<evidence type="ECO:0000256" key="7">
    <source>
        <dbReference type="SAM" id="SignalP"/>
    </source>
</evidence>
<dbReference type="EMBL" id="SBHS01000001">
    <property type="protein sequence ID" value="TWU79082.1"/>
    <property type="molecule type" value="Genomic_DNA"/>
</dbReference>
<dbReference type="GO" id="GO:0006508">
    <property type="term" value="P:proteolysis"/>
    <property type="evidence" value="ECO:0007669"/>
    <property type="project" value="UniProtKB-KW"/>
</dbReference>
<evidence type="ECO:0000256" key="3">
    <source>
        <dbReference type="ARBA" id="ARBA00022645"/>
    </source>
</evidence>
<proteinExistence type="inferred from homology"/>
<keyword evidence="6" id="KW-0325">Glycoprotein</keyword>
<protein>
    <recommendedName>
        <fullName evidence="2">carboxypeptidase C</fullName>
        <ecNumber evidence="2">3.4.16.5</ecNumber>
    </recommendedName>
</protein>
<keyword evidence="4" id="KW-0645">Protease</keyword>
<evidence type="ECO:0000256" key="5">
    <source>
        <dbReference type="ARBA" id="ARBA00022801"/>
    </source>
</evidence>
<evidence type="ECO:0000256" key="6">
    <source>
        <dbReference type="ARBA" id="ARBA00023180"/>
    </source>
</evidence>
<dbReference type="Proteomes" id="UP000317257">
    <property type="component" value="Unassembled WGS sequence"/>
</dbReference>
<dbReference type="GO" id="GO:0000324">
    <property type="term" value="C:fungal-type vacuole"/>
    <property type="evidence" value="ECO:0007669"/>
    <property type="project" value="TreeGrafter"/>
</dbReference>
<dbReference type="Gene3D" id="3.40.50.1820">
    <property type="entry name" value="alpha/beta hydrolase"/>
    <property type="match status" value="1"/>
</dbReference>
<evidence type="ECO:0000313" key="9">
    <source>
        <dbReference type="Proteomes" id="UP000317257"/>
    </source>
</evidence>
<keyword evidence="3" id="KW-0121">Carboxypeptidase</keyword>
<evidence type="ECO:0000313" key="8">
    <source>
        <dbReference type="EMBL" id="TWU79082.1"/>
    </source>
</evidence>
<feature type="chain" id="PRO_5022766231" description="carboxypeptidase C" evidence="7">
    <location>
        <begin position="17"/>
        <end position="536"/>
    </location>
</feature>
<comment type="caution">
    <text evidence="8">The sequence shown here is derived from an EMBL/GenBank/DDBJ whole genome shotgun (WGS) entry which is preliminary data.</text>
</comment>
<evidence type="ECO:0000256" key="4">
    <source>
        <dbReference type="ARBA" id="ARBA00022670"/>
    </source>
</evidence>
<dbReference type="PANTHER" id="PTHR11802">
    <property type="entry name" value="SERINE PROTEASE FAMILY S10 SERINE CARBOXYPEPTIDASE"/>
    <property type="match status" value="1"/>
</dbReference>
<evidence type="ECO:0000256" key="2">
    <source>
        <dbReference type="ARBA" id="ARBA00012446"/>
    </source>
</evidence>
<dbReference type="InterPro" id="IPR001563">
    <property type="entry name" value="Peptidase_S10"/>
</dbReference>
<dbReference type="SUPFAM" id="SSF53474">
    <property type="entry name" value="alpha/beta-Hydrolases"/>
    <property type="match status" value="1"/>
</dbReference>
<organism evidence="8 9">
    <name type="scientific">Metarhizium rileyi (strain RCEF 4871)</name>
    <name type="common">Nomuraea rileyi</name>
    <dbReference type="NCBI Taxonomy" id="1649241"/>
    <lineage>
        <taxon>Eukaryota</taxon>
        <taxon>Fungi</taxon>
        <taxon>Dikarya</taxon>
        <taxon>Ascomycota</taxon>
        <taxon>Pezizomycotina</taxon>
        <taxon>Sordariomycetes</taxon>
        <taxon>Hypocreomycetidae</taxon>
        <taxon>Hypocreales</taxon>
        <taxon>Clavicipitaceae</taxon>
        <taxon>Metarhizium</taxon>
    </lineage>
</organism>
<accession>A0A5C6GPX0</accession>
<reference evidence="9" key="1">
    <citation type="submission" date="2018-12" db="EMBL/GenBank/DDBJ databases">
        <title>The complete genome of Metarhizium rileyi, a key fungal pathogen of Lepidoptera.</title>
        <authorList>
            <person name="Binneck E."/>
            <person name="Lastra C.C.L."/>
            <person name="Sosa-Gomez D.R."/>
        </authorList>
    </citation>
    <scope>NUCLEOTIDE SEQUENCE [LARGE SCALE GENOMIC DNA]</scope>
    <source>
        <strain evidence="9">Cep018-CH2</strain>
    </source>
</reference>